<evidence type="ECO:0000313" key="3">
    <source>
        <dbReference type="Proteomes" id="UP000185434"/>
    </source>
</evidence>
<gene>
    <name evidence="2" type="ORF">CFRA_00800</name>
</gene>
<dbReference type="Proteomes" id="UP000185434">
    <property type="component" value="Chromosome"/>
</dbReference>
<dbReference type="KEGG" id="cfk:CFRA_00800"/>
<feature type="compositionally biased region" description="Gly residues" evidence="1">
    <location>
        <begin position="96"/>
        <end position="119"/>
    </location>
</feature>
<feature type="region of interest" description="Disordered" evidence="1">
    <location>
        <begin position="91"/>
        <end position="125"/>
    </location>
</feature>
<evidence type="ECO:0000256" key="1">
    <source>
        <dbReference type="SAM" id="MobiDB-lite"/>
    </source>
</evidence>
<dbReference type="AlphaFoldDB" id="A0A1L7CQF0"/>
<dbReference type="EMBL" id="CP009247">
    <property type="protein sequence ID" value="APT88075.1"/>
    <property type="molecule type" value="Genomic_DNA"/>
</dbReference>
<protein>
    <submittedName>
        <fullName evidence="2">Uncharacterized protein</fullName>
    </submittedName>
</protein>
<keyword evidence="3" id="KW-1185">Reference proteome</keyword>
<proteinExistence type="predicted"/>
<name>A0A1L7CQF0_9CORY</name>
<reference evidence="2 3" key="1">
    <citation type="submission" date="2014-08" db="EMBL/GenBank/DDBJ databases">
        <title>Complete genome sequence of Corynebacterium frankenforstense ST18(T) (=DSM 45800(T)), isolated from raw cow milk.</title>
        <authorList>
            <person name="Ruckert C."/>
            <person name="Albersmeier A."/>
            <person name="Winkler A."/>
            <person name="Lipski A."/>
            <person name="Kalinowski J."/>
        </authorList>
    </citation>
    <scope>NUCLEOTIDE SEQUENCE [LARGE SCALE GENOMIC DNA]</scope>
    <source>
        <strain evidence="2 3">ST18</strain>
    </source>
</reference>
<sequence length="385" mass="39696">MDDDTVVDLAAARRERSRGPRDDPAARTVVLRVAGAERQGEVYRHIGVNDHLHLFDLHQILDVCLGFDTPEATGDGTVAWWFGPAAGAGIDAPGGRYDGPGRGGGVGRGDRGTGGGAGPGADEELHGDDELHLHLAEEGDEVTYHWGLWAVPVTVVGGFPRDAATPDALCVGGYGSFTGAPFDLPGINARLTGAETITDVLAAVHPQVRGLISRSGLFDFVPLLQALDLTAAVSSRPERIDADGIDADGIDDVPPGARARTGAAPGVGAGADQGAHPGAAELVPLAELPLEDDQRGADAFWATVLALTCLSDEELTDEVITTTMAALGWTAADGGNLGADEVRDLCRASLEQLAAHGGYGPDRLPPVGRLDLYRALLAGGTAPVD</sequence>
<accession>A0A1L7CQF0</accession>
<evidence type="ECO:0000313" key="2">
    <source>
        <dbReference type="EMBL" id="APT88075.1"/>
    </source>
</evidence>
<organism evidence="2 3">
    <name type="scientific">Corynebacterium frankenforstense DSM 45800</name>
    <dbReference type="NCBI Taxonomy" id="1437875"/>
    <lineage>
        <taxon>Bacteria</taxon>
        <taxon>Bacillati</taxon>
        <taxon>Actinomycetota</taxon>
        <taxon>Actinomycetes</taxon>
        <taxon>Mycobacteriales</taxon>
        <taxon>Corynebacteriaceae</taxon>
        <taxon>Corynebacterium</taxon>
    </lineage>
</organism>
<dbReference type="STRING" id="1437875.CFRA_00800"/>